<dbReference type="EMBL" id="KQ765605">
    <property type="protein sequence ID" value="OAD53815.1"/>
    <property type="molecule type" value="Genomic_DNA"/>
</dbReference>
<evidence type="ECO:0000313" key="2">
    <source>
        <dbReference type="EMBL" id="OAD53815.1"/>
    </source>
</evidence>
<gene>
    <name evidence="2" type="ORF">WN48_08787</name>
</gene>
<dbReference type="AlphaFoldDB" id="A0A310SHQ3"/>
<keyword evidence="3" id="KW-1185">Reference proteome</keyword>
<name>A0A310SHQ3_9HYME</name>
<evidence type="ECO:0000256" key="1">
    <source>
        <dbReference type="SAM" id="MobiDB-lite"/>
    </source>
</evidence>
<feature type="region of interest" description="Disordered" evidence="1">
    <location>
        <begin position="1"/>
        <end position="51"/>
    </location>
</feature>
<dbReference type="Proteomes" id="UP000250275">
    <property type="component" value="Unassembled WGS sequence"/>
</dbReference>
<feature type="compositionally biased region" description="Basic and acidic residues" evidence="1">
    <location>
        <begin position="1"/>
        <end position="24"/>
    </location>
</feature>
<evidence type="ECO:0000313" key="3">
    <source>
        <dbReference type="Proteomes" id="UP000250275"/>
    </source>
</evidence>
<reference evidence="2 3" key="1">
    <citation type="submission" date="2015-07" db="EMBL/GenBank/DDBJ databases">
        <title>The genome of Eufriesea mexicana.</title>
        <authorList>
            <person name="Pan H."/>
            <person name="Kapheim K."/>
        </authorList>
    </citation>
    <scope>NUCLEOTIDE SEQUENCE [LARGE SCALE GENOMIC DNA]</scope>
    <source>
        <strain evidence="2">0111107269</strain>
        <tissue evidence="2">Whole body</tissue>
    </source>
</reference>
<sequence length="108" mass="12653">MLQDLGIRDEGLEGTHRRWRRTENQDGDGNVARSQRIGDRNPKSTNRRWRKMEEDEECCKILESEMRDWKVPIEDGDERRTKMAMGTLQDLGELEIGIRKVPIEDGGR</sequence>
<proteinExistence type="predicted"/>
<protein>
    <submittedName>
        <fullName evidence="2">Uncharacterized protein</fullName>
    </submittedName>
</protein>
<organism evidence="2 3">
    <name type="scientific">Eufriesea mexicana</name>
    <dbReference type="NCBI Taxonomy" id="516756"/>
    <lineage>
        <taxon>Eukaryota</taxon>
        <taxon>Metazoa</taxon>
        <taxon>Ecdysozoa</taxon>
        <taxon>Arthropoda</taxon>
        <taxon>Hexapoda</taxon>
        <taxon>Insecta</taxon>
        <taxon>Pterygota</taxon>
        <taxon>Neoptera</taxon>
        <taxon>Endopterygota</taxon>
        <taxon>Hymenoptera</taxon>
        <taxon>Apocrita</taxon>
        <taxon>Aculeata</taxon>
        <taxon>Apoidea</taxon>
        <taxon>Anthophila</taxon>
        <taxon>Apidae</taxon>
        <taxon>Eufriesea</taxon>
    </lineage>
</organism>
<accession>A0A310SHQ3</accession>